<sequence length="236" mass="25827">MVEDHCASIDEEPAMDVRARYPQRVDILPLGDTTLLVRFAKGLDDEANLRTIRLAKVLVDDLADGIVEVVPSLVSLLVRYDPSVTDPFRLSGEIQLRLGRAGEAVCSEEHLLHVRFGGEDGPDLEDVAHTLGVSPEEFILSQTTARLRVLATGFAPGFVYCGFHEAWLHVPRRTIVRPEVPAGSVLFAAGQTAIAATEVPTGWHVIGRTDFRNFQPSQDPPTLLRPGDSIRFGAID</sequence>
<proteinExistence type="predicted"/>
<accession>A0A927FR85</accession>
<feature type="domain" description="Carboxyltransferase" evidence="4">
    <location>
        <begin position="25"/>
        <end position="224"/>
    </location>
</feature>
<name>A0A927FR85_9HYPH</name>
<evidence type="ECO:0000256" key="2">
    <source>
        <dbReference type="ARBA" id="ARBA00022801"/>
    </source>
</evidence>
<dbReference type="EMBL" id="JACYFU010000001">
    <property type="protein sequence ID" value="MBD8064760.1"/>
    <property type="molecule type" value="Genomic_DNA"/>
</dbReference>
<dbReference type="Gene3D" id="2.40.100.10">
    <property type="entry name" value="Cyclophilin-like"/>
    <property type="match status" value="1"/>
</dbReference>
<dbReference type="Pfam" id="PF02682">
    <property type="entry name" value="CT_C_D"/>
    <property type="match status" value="1"/>
</dbReference>
<keyword evidence="6" id="KW-1185">Reference proteome</keyword>
<dbReference type="GO" id="GO:0016787">
    <property type="term" value="F:hydrolase activity"/>
    <property type="evidence" value="ECO:0007669"/>
    <property type="project" value="UniProtKB-KW"/>
</dbReference>
<dbReference type="AlphaFoldDB" id="A0A927FR85"/>
<organism evidence="5 6">
    <name type="scientific">Devosia oryzisoli</name>
    <dbReference type="NCBI Taxonomy" id="2774138"/>
    <lineage>
        <taxon>Bacteria</taxon>
        <taxon>Pseudomonadati</taxon>
        <taxon>Pseudomonadota</taxon>
        <taxon>Alphaproteobacteria</taxon>
        <taxon>Hyphomicrobiales</taxon>
        <taxon>Devosiaceae</taxon>
        <taxon>Devosia</taxon>
    </lineage>
</organism>
<dbReference type="Gene3D" id="3.30.1360.40">
    <property type="match status" value="1"/>
</dbReference>
<dbReference type="InterPro" id="IPR029000">
    <property type="entry name" value="Cyclophilin-like_dom_sf"/>
</dbReference>
<evidence type="ECO:0000259" key="4">
    <source>
        <dbReference type="SMART" id="SM00796"/>
    </source>
</evidence>
<keyword evidence="2 5" id="KW-0378">Hydrolase</keyword>
<dbReference type="GO" id="GO:0005524">
    <property type="term" value="F:ATP binding"/>
    <property type="evidence" value="ECO:0007669"/>
    <property type="project" value="UniProtKB-KW"/>
</dbReference>
<protein>
    <submittedName>
        <fullName evidence="5">Allophanate hydrolase subunit 1</fullName>
    </submittedName>
</protein>
<dbReference type="InterPro" id="IPR003833">
    <property type="entry name" value="CT_C_D"/>
</dbReference>
<dbReference type="SMART" id="SM00796">
    <property type="entry name" value="AHS1"/>
    <property type="match status" value="1"/>
</dbReference>
<keyword evidence="3" id="KW-0067">ATP-binding</keyword>
<dbReference type="Proteomes" id="UP000654108">
    <property type="component" value="Unassembled WGS sequence"/>
</dbReference>
<dbReference type="InterPro" id="IPR010016">
    <property type="entry name" value="PxpB"/>
</dbReference>
<reference evidence="5" key="1">
    <citation type="submission" date="2020-09" db="EMBL/GenBank/DDBJ databases">
        <title>Genome seq and assembly of Devosia sp.</title>
        <authorList>
            <person name="Chhetri G."/>
        </authorList>
    </citation>
    <scope>NUCLEOTIDE SEQUENCE</scope>
    <source>
        <strain evidence="5">PTR5</strain>
    </source>
</reference>
<keyword evidence="1" id="KW-0547">Nucleotide-binding</keyword>
<evidence type="ECO:0000256" key="3">
    <source>
        <dbReference type="ARBA" id="ARBA00022840"/>
    </source>
</evidence>
<evidence type="ECO:0000313" key="6">
    <source>
        <dbReference type="Proteomes" id="UP000654108"/>
    </source>
</evidence>
<dbReference type="SUPFAM" id="SSF160467">
    <property type="entry name" value="PH0987 N-terminal domain-like"/>
    <property type="match status" value="1"/>
</dbReference>
<dbReference type="RefSeq" id="WP_191773018.1">
    <property type="nucleotide sequence ID" value="NZ_JACYFU010000001.1"/>
</dbReference>
<dbReference type="SUPFAM" id="SSF50891">
    <property type="entry name" value="Cyclophilin-like"/>
    <property type="match status" value="1"/>
</dbReference>
<gene>
    <name evidence="5" type="ORF">IC608_04635</name>
</gene>
<dbReference type="PANTHER" id="PTHR34698">
    <property type="entry name" value="5-OXOPROLINASE SUBUNIT B"/>
    <property type="match status" value="1"/>
</dbReference>
<evidence type="ECO:0000256" key="1">
    <source>
        <dbReference type="ARBA" id="ARBA00022741"/>
    </source>
</evidence>
<comment type="caution">
    <text evidence="5">The sequence shown here is derived from an EMBL/GenBank/DDBJ whole genome shotgun (WGS) entry which is preliminary data.</text>
</comment>
<evidence type="ECO:0000313" key="5">
    <source>
        <dbReference type="EMBL" id="MBD8064760.1"/>
    </source>
</evidence>
<dbReference type="PANTHER" id="PTHR34698:SF2">
    <property type="entry name" value="5-OXOPROLINASE SUBUNIT B"/>
    <property type="match status" value="1"/>
</dbReference>